<feature type="compositionally biased region" description="Polar residues" evidence="1">
    <location>
        <begin position="829"/>
        <end position="839"/>
    </location>
</feature>
<feature type="region of interest" description="Disordered" evidence="1">
    <location>
        <begin position="257"/>
        <end position="278"/>
    </location>
</feature>
<feature type="compositionally biased region" description="Basic and acidic residues" evidence="1">
    <location>
        <begin position="89"/>
        <end position="103"/>
    </location>
</feature>
<gene>
    <name evidence="2" type="ORF">Micbo1qcDRAFT_204818</name>
</gene>
<sequence>MADSPAPASINEEPTCKTVLPRTIAVPTTFRLKIALSKAAPPTDMAIITGSAHRRFAALQARTSHDRQQYRALAQQLHGLLSQDGNIKASKDNDNENNYRDLNNDMVHPSSTTDSGRKNIPSLATLTTAALRLSERSQEVNRLVLQCCETRMRITRGRRRIDAISRTASRRQGDGIGSCEFVCELTGLSGGGQLSEKYRQTTPAGGEETCHRELPSVSGLSQESTDEVKESIDATAAAFQTEASAVGTSVQAEISVTTSKQHLQPAVPDGETSDAELNSQPLADRPATAHTTDLVKQQVGDDTHLRLEQNDQPQPYYSPSKPTTSFTDMLDINDPRYIAHPTDLASRKKLCRSVVMTDIPDSIDTLSAVLVRVRGGMVVRASLVDTSHWPAPLGRSTSASPPPCRRVMAYIEFADPREAHAYLEYVNDSENVDTRDLLFRGATAHADEDHEACRPQVQIRLADTPSYPLPAWLERVIQSEGASRHVVVRYQHHDDQHGSHQEAEQGRLATEIAAGEVVEKCMELIARRFLSSWPYREPTASAAGEAGRLRKERYTLLESAWIEQEFTPPPTPVQRDLVSAESQMTDLDPNLEKSDVVPGANEDATKADLNRDCRPECQATSTIYLHLAFCKIEHAIRAASALRYHVHAPASGTVTVGFAPDECAGDIDELQDIAAALRDHTNQKPDCPPPPCPEMVIPEAAGTAADRHDNRDEDEQSQRDQLQQMITDNRLSILHPWRAGFLGELLEDNFPGYTSPLRQGRRQLADTRAHLDDVTSQGEHAACTGDLLGLETAAAAEGSASSTAASSPSIWSTFATAAASPLETDTETEYSVTSSTPTSPLGLMEKTGQGVVAMAVMKKKEEAEEDLLLL</sequence>
<dbReference type="OrthoDB" id="10552879at2759"/>
<dbReference type="Proteomes" id="UP000070501">
    <property type="component" value="Unassembled WGS sequence"/>
</dbReference>
<dbReference type="InParanoid" id="A0A136J341"/>
<protein>
    <submittedName>
        <fullName evidence="2">Uncharacterized protein</fullName>
    </submittedName>
</protein>
<reference evidence="3" key="1">
    <citation type="submission" date="2016-02" db="EMBL/GenBank/DDBJ databases">
        <title>Draft genome sequence of Microdochium bolleyi, a fungal endophyte of beachgrass.</title>
        <authorList>
            <consortium name="DOE Joint Genome Institute"/>
            <person name="David A.S."/>
            <person name="May G."/>
            <person name="Haridas S."/>
            <person name="Lim J."/>
            <person name="Wang M."/>
            <person name="Labutti K."/>
            <person name="Lipzen A."/>
            <person name="Barry K."/>
            <person name="Grigoriev I.V."/>
        </authorList>
    </citation>
    <scope>NUCLEOTIDE SEQUENCE [LARGE SCALE GENOMIC DNA]</scope>
    <source>
        <strain evidence="3">J235TASD1</strain>
    </source>
</reference>
<organism evidence="2 3">
    <name type="scientific">Microdochium bolleyi</name>
    <dbReference type="NCBI Taxonomy" id="196109"/>
    <lineage>
        <taxon>Eukaryota</taxon>
        <taxon>Fungi</taxon>
        <taxon>Dikarya</taxon>
        <taxon>Ascomycota</taxon>
        <taxon>Pezizomycotina</taxon>
        <taxon>Sordariomycetes</taxon>
        <taxon>Xylariomycetidae</taxon>
        <taxon>Xylariales</taxon>
        <taxon>Microdochiaceae</taxon>
        <taxon>Microdochium</taxon>
    </lineage>
</organism>
<proteinExistence type="predicted"/>
<evidence type="ECO:0000256" key="1">
    <source>
        <dbReference type="SAM" id="MobiDB-lite"/>
    </source>
</evidence>
<feature type="region of interest" description="Disordered" evidence="1">
    <location>
        <begin position="822"/>
        <end position="844"/>
    </location>
</feature>
<dbReference type="EMBL" id="KQ964250">
    <property type="protein sequence ID" value="KXJ91587.1"/>
    <property type="molecule type" value="Genomic_DNA"/>
</dbReference>
<keyword evidence="3" id="KW-1185">Reference proteome</keyword>
<feature type="region of interest" description="Disordered" evidence="1">
    <location>
        <begin position="194"/>
        <end position="227"/>
    </location>
</feature>
<accession>A0A136J341</accession>
<evidence type="ECO:0000313" key="3">
    <source>
        <dbReference type="Proteomes" id="UP000070501"/>
    </source>
</evidence>
<dbReference type="AlphaFoldDB" id="A0A136J341"/>
<evidence type="ECO:0000313" key="2">
    <source>
        <dbReference type="EMBL" id="KXJ91587.1"/>
    </source>
</evidence>
<feature type="region of interest" description="Disordered" evidence="1">
    <location>
        <begin position="85"/>
        <end position="119"/>
    </location>
</feature>
<name>A0A136J341_9PEZI</name>